<accession>A0A0S4U423</accession>
<name>A0A0S4U423_RALSL</name>
<organism evidence="1">
    <name type="scientific">Ralstonia solanacearum</name>
    <name type="common">Pseudomonas solanacearum</name>
    <dbReference type="NCBI Taxonomy" id="305"/>
    <lineage>
        <taxon>Bacteria</taxon>
        <taxon>Pseudomonadati</taxon>
        <taxon>Pseudomonadota</taxon>
        <taxon>Betaproteobacteria</taxon>
        <taxon>Burkholderiales</taxon>
        <taxon>Burkholderiaceae</taxon>
        <taxon>Ralstonia</taxon>
        <taxon>Ralstonia solanacearum species complex</taxon>
    </lineage>
</organism>
<dbReference type="AlphaFoldDB" id="A0A0S4U423"/>
<evidence type="ECO:0000313" key="1">
    <source>
        <dbReference type="EMBL" id="CUV17002.1"/>
    </source>
</evidence>
<proteinExistence type="predicted"/>
<reference evidence="1" key="1">
    <citation type="submission" date="2015-10" db="EMBL/GenBank/DDBJ databases">
        <authorList>
            <person name="Gilbert D.G."/>
        </authorList>
    </citation>
    <scope>NUCLEOTIDE SEQUENCE</scope>
    <source>
        <strain evidence="1">Phyl III-seqv23</strain>
    </source>
</reference>
<dbReference type="EMBL" id="LN899821">
    <property type="protein sequence ID" value="CUV17002.1"/>
    <property type="molecule type" value="Genomic_DNA"/>
</dbReference>
<protein>
    <submittedName>
        <fullName evidence="1">Uncharacterized protein</fullName>
    </submittedName>
</protein>
<gene>
    <name evidence="1" type="ORF">PSS4_v1_210043</name>
</gene>
<sequence>MEHQVVGAGLASYPAGVTVTIQLYTDMHVAVKLQAADDGLPYASLSTNIRHAPIADDEFAMSSGVVPEDLCQALLDTGAFAETGRVILSGYATFPIWRITDQQLVGQAVAMRVDAAASATKRRKSH</sequence>